<evidence type="ECO:0000313" key="6">
    <source>
        <dbReference type="Proteomes" id="UP001060919"/>
    </source>
</evidence>
<dbReference type="EMBL" id="AP026867">
    <property type="protein sequence ID" value="BDS14037.1"/>
    <property type="molecule type" value="Genomic_DNA"/>
</dbReference>
<accession>A0A916DVS6</accession>
<feature type="signal peptide" evidence="3">
    <location>
        <begin position="1"/>
        <end position="23"/>
    </location>
</feature>
<dbReference type="PANTHER" id="PTHR47566">
    <property type="match status" value="1"/>
</dbReference>
<dbReference type="InterPro" id="IPR032675">
    <property type="entry name" value="LRR_dom_sf"/>
</dbReference>
<dbReference type="GO" id="GO:0035591">
    <property type="term" value="F:signaling adaptor activity"/>
    <property type="evidence" value="ECO:0007669"/>
    <property type="project" value="TreeGrafter"/>
</dbReference>
<dbReference type="KEGG" id="aup:AsAng_0048000"/>
<sequence>MDQLKLLMVAALVLFGTGMQLKAQNVTIPDANFKAQLVANSAINTNGDTEIQLTEAQAYNGGIDVNSKNIADLTGIEAFTALTSLLCNFNQLTTLNVSSNTALTSLGCSSNQLTTLNLGSNTALNELSCSSNQLTALDVSSNVGLRILDCSFNQLSALNLSNNSLLNDLRCGSNQLTALDLSSNPLLTILWCYENQLPSLTLSAHTALTNLNCRNNQLTTLDLSTNTGITELKCGANLLTALDVSLNTSLYWFYCDSNQLSSLNIQNGNNTNLQFFNTRGNPLLTCIQVDDPTYSGILWGIDPVSTLSTNCLTNTKAIEQVLDHVVVYPNPTTQKLTINLGEYKDDIALEVVNAMGQTVLAKYIVGNQRLELNLDNIVSGVYYLKLTIKTSATTIKFIKR</sequence>
<gene>
    <name evidence="5" type="ORF">AsAng_0048000</name>
</gene>
<keyword evidence="1" id="KW-0433">Leucine-rich repeat</keyword>
<name>A0A916DVS6_9BACT</name>
<dbReference type="SUPFAM" id="SSF52058">
    <property type="entry name" value="L domain-like"/>
    <property type="match status" value="1"/>
</dbReference>
<feature type="domain" description="Secretion system C-terminal sorting" evidence="4">
    <location>
        <begin position="327"/>
        <end position="398"/>
    </location>
</feature>
<dbReference type="InterPro" id="IPR026444">
    <property type="entry name" value="Secre_tail"/>
</dbReference>
<dbReference type="Proteomes" id="UP001060919">
    <property type="component" value="Chromosome"/>
</dbReference>
<protein>
    <submittedName>
        <fullName evidence="5">T9SS type A sorting domain-containing protein</fullName>
    </submittedName>
</protein>
<dbReference type="Gene3D" id="3.80.10.10">
    <property type="entry name" value="Ribonuclease Inhibitor"/>
    <property type="match status" value="1"/>
</dbReference>
<proteinExistence type="predicted"/>
<keyword evidence="2" id="KW-0677">Repeat</keyword>
<dbReference type="Pfam" id="PF18962">
    <property type="entry name" value="Por_Secre_tail"/>
    <property type="match status" value="1"/>
</dbReference>
<keyword evidence="6" id="KW-1185">Reference proteome</keyword>
<dbReference type="RefSeq" id="WP_264789276.1">
    <property type="nucleotide sequence ID" value="NZ_AP026867.1"/>
</dbReference>
<evidence type="ECO:0000256" key="2">
    <source>
        <dbReference type="ARBA" id="ARBA00022737"/>
    </source>
</evidence>
<evidence type="ECO:0000256" key="1">
    <source>
        <dbReference type="ARBA" id="ARBA00022614"/>
    </source>
</evidence>
<evidence type="ECO:0000259" key="4">
    <source>
        <dbReference type="Pfam" id="PF18962"/>
    </source>
</evidence>
<feature type="chain" id="PRO_5037769952" evidence="3">
    <location>
        <begin position="24"/>
        <end position="400"/>
    </location>
</feature>
<dbReference type="AlphaFoldDB" id="A0A916DVS6"/>
<dbReference type="NCBIfam" id="TIGR04183">
    <property type="entry name" value="Por_Secre_tail"/>
    <property type="match status" value="1"/>
</dbReference>
<keyword evidence="3" id="KW-0732">Signal</keyword>
<dbReference type="PANTHER" id="PTHR47566:SF1">
    <property type="entry name" value="PROTEIN NUD1"/>
    <property type="match status" value="1"/>
</dbReference>
<reference evidence="5" key="1">
    <citation type="submission" date="2022-09" db="EMBL/GenBank/DDBJ databases">
        <title>Aureispira anguillicida sp. nov., isolated from Leptocephalus of Japanese eel Anguilla japonica.</title>
        <authorList>
            <person name="Yuasa K."/>
            <person name="Mekata T."/>
            <person name="Ikunari K."/>
        </authorList>
    </citation>
    <scope>NUCLEOTIDE SEQUENCE</scope>
    <source>
        <strain evidence="5">EL160426</strain>
    </source>
</reference>
<evidence type="ECO:0000313" key="5">
    <source>
        <dbReference type="EMBL" id="BDS14037.1"/>
    </source>
</evidence>
<dbReference type="InterPro" id="IPR052574">
    <property type="entry name" value="CDIRP"/>
</dbReference>
<evidence type="ECO:0000256" key="3">
    <source>
        <dbReference type="SAM" id="SignalP"/>
    </source>
</evidence>
<organism evidence="5 6">
    <name type="scientific">Aureispira anguillae</name>
    <dbReference type="NCBI Taxonomy" id="2864201"/>
    <lineage>
        <taxon>Bacteria</taxon>
        <taxon>Pseudomonadati</taxon>
        <taxon>Bacteroidota</taxon>
        <taxon>Saprospiria</taxon>
        <taxon>Saprospirales</taxon>
        <taxon>Saprospiraceae</taxon>
        <taxon>Aureispira</taxon>
    </lineage>
</organism>